<keyword evidence="1" id="KW-0479">Metal-binding</keyword>
<sequence length="1577" mass="175018">MKLVRCEWVPSLVVEWLCGELEERGIPGPTYAHTLLSLLHHHYCPHPAPAIPNVPPHASVTGSCPAGTRYCPPLSRRLLDDFDLRDLDLDDLLDQTTHPDADLPDLSAITQQQRGGSRRARKRHKVRQKHRILTSEQLQKVAALQCLMSASDERYDLESLVEELCSRLKTAAENDHLNASNKAQTCITSKSVSLNSVSQESSNDTEEYTSSSTPEEQAERYYAAFPPLSGSSKVKCSHEKAWKSGDAFCSCVWEGRKPLSVPHSEGIPGTNSVKMPRTYRKKYREKSKKEVEVKQEVLAAPGHEEPQRHPVSFTWHVGAKHKEAQLNECYDTDSASEPERISERRRKKFVGPLLDEDIGEGYIGDTSSRESSEDRDKGEQECDKAREEKGDRSQGHSGEGKVRGVKEEWECMGDLVLGVNGQVDESLAGGGGNRLFERGSTSGGSSGSSSDMETQEAKSVRQLERKISNTVAQVWGQAGELLGHGRGEHVWDPPPAQESALYTTVWGFSLPKQQQQQQQQEQEQEHQDLLDSSTPHPPQSFSSQLIQEPPTPTLNGWHQSCSWHPAGCVAEEGSLVCSISSQSPFSSLKESLTRDPSSHLGIQNNFEKSIWSDCNANDILSSENVLPLCLEEHQTSNEGDKEKENSKNHNSNNDLEKKLMESFMQLSLENLWENTLGLENVFTDLSVSNSNLECVSENTNLEEVTHGSHTDSEHEKMMALVEDVCNSDESQEEESLDSSLMKELPSGPIGPHAVLHHTENSGFSMVVPRDKSAECSPSLEHRPESLLVDPVSVGSSSGDAMACARMLEGMDSLPPAQEEENLLTSPRTHFRPIRQDSIGSITDDHYEDGTMFIVNSERPDLPFQRTSSGALFLESDILEGSPKKYMVYKEPAPRVAQEEEQTQVTREKLAAIALVPKFKVINNEKFCQTEEDSVQGGRKPCFKIKVEKLALFNTNHYVPMEDEKEPDMFEFQQQDFPDNTTLANIWKNTKEEDKRNHLKNIWQMQQKVDSRSAWTYLSGTKPGMAWLDQEEEGATGWSSEGHFQPPLPVERNSKSEAVVIPTSLASLWHHNSSPESPTIPSSVPSLQNLWASYKVPGMEESEHEGAGGQKYIITNPTTHIPGKYGEGGGPSLSSMVESGPWSLRANEEVPRSARKDQIWSEQHLLSSSQQHLHIGDQNRITSLSGTCEASGACSELRLEVDQEADELLGAVHAHTSFSQPGAPQANYSPKPLHERLRKYSGNPLRRVEQKGDVEREDLADLAPDWELNDGFEWGLQASGAMDGDDAAGDEDEGDGEVLVYEHDGVTYTIPVEYLDDSLYDQIFGASDAPAHRLGGSLPDLPSGHPSTIYFSSELEDKWKRSGVPYKVQLPRKPRPGRWLPPSRRPCTFFMEGSCRRSDCKFSHDLASITCRFWEEGSCLKGITCPFLHGYPLRRRRNKSEGAAHSEGDRVDPHSSSFEIDSEMDFPTLGSSCDSKASSTDERGGFIPGYHAAAARKKKRKFITITKNVLGEVGAGHCGRLTKGACCSPASRCTVCSGHVRQKTSNFLYTGHVIFRQPVCQIVSRNSLAQVNGPKLPL</sequence>
<feature type="region of interest" description="Disordered" evidence="2">
    <location>
        <begin position="111"/>
        <end position="132"/>
    </location>
</feature>
<evidence type="ECO:0000256" key="2">
    <source>
        <dbReference type="SAM" id="MobiDB-lite"/>
    </source>
</evidence>
<dbReference type="GO" id="GO:0008270">
    <property type="term" value="F:zinc ion binding"/>
    <property type="evidence" value="ECO:0007669"/>
    <property type="project" value="UniProtKB-KW"/>
</dbReference>
<dbReference type="InterPro" id="IPR027871">
    <property type="entry name" value="DUF4603"/>
</dbReference>
<feature type="domain" description="C3H1-type" evidence="3">
    <location>
        <begin position="1380"/>
        <end position="1406"/>
    </location>
</feature>
<feature type="compositionally biased region" description="Polar residues" evidence="2">
    <location>
        <begin position="530"/>
        <end position="546"/>
    </location>
</feature>
<dbReference type="Pfam" id="PF00642">
    <property type="entry name" value="zf-CCCH"/>
    <property type="match status" value="1"/>
</dbReference>
<feature type="region of interest" description="Disordered" evidence="2">
    <location>
        <begin position="326"/>
        <end position="405"/>
    </location>
</feature>
<feature type="domain" description="C3H1-type" evidence="3">
    <location>
        <begin position="1409"/>
        <end position="1431"/>
    </location>
</feature>
<dbReference type="PANTHER" id="PTHR17611:SF3">
    <property type="entry name" value="DNA SEGMENT, CHR 5, ERATO DOI 579, EXPRESSED"/>
    <property type="match status" value="1"/>
</dbReference>
<organism evidence="4 5">
    <name type="scientific">Portunus trituberculatus</name>
    <name type="common">Swimming crab</name>
    <name type="synonym">Neptunus trituberculatus</name>
    <dbReference type="NCBI Taxonomy" id="210409"/>
    <lineage>
        <taxon>Eukaryota</taxon>
        <taxon>Metazoa</taxon>
        <taxon>Ecdysozoa</taxon>
        <taxon>Arthropoda</taxon>
        <taxon>Crustacea</taxon>
        <taxon>Multicrustacea</taxon>
        <taxon>Malacostraca</taxon>
        <taxon>Eumalacostraca</taxon>
        <taxon>Eucarida</taxon>
        <taxon>Decapoda</taxon>
        <taxon>Pleocyemata</taxon>
        <taxon>Brachyura</taxon>
        <taxon>Eubrachyura</taxon>
        <taxon>Portunoidea</taxon>
        <taxon>Portunidae</taxon>
        <taxon>Portuninae</taxon>
        <taxon>Portunus</taxon>
    </lineage>
</organism>
<feature type="compositionally biased region" description="Basic residues" evidence="2">
    <location>
        <begin position="116"/>
        <end position="132"/>
    </location>
</feature>
<gene>
    <name evidence="4" type="ORF">E2C01_028592</name>
</gene>
<evidence type="ECO:0000313" key="4">
    <source>
        <dbReference type="EMBL" id="MPC35174.1"/>
    </source>
</evidence>
<feature type="region of interest" description="Disordered" evidence="2">
    <location>
        <begin position="193"/>
        <end position="217"/>
    </location>
</feature>
<accession>A0A5B7ES38</accession>
<keyword evidence="1" id="KW-0862">Zinc</keyword>
<feature type="region of interest" description="Disordered" evidence="2">
    <location>
        <begin position="511"/>
        <end position="558"/>
    </location>
</feature>
<evidence type="ECO:0000256" key="1">
    <source>
        <dbReference type="PROSITE-ProRule" id="PRU00723"/>
    </source>
</evidence>
<dbReference type="OrthoDB" id="3247158at2759"/>
<dbReference type="Pfam" id="PF15376">
    <property type="entry name" value="DUF4603"/>
    <property type="match status" value="1"/>
</dbReference>
<evidence type="ECO:0000259" key="3">
    <source>
        <dbReference type="PROSITE" id="PS50103"/>
    </source>
</evidence>
<reference evidence="4 5" key="1">
    <citation type="submission" date="2019-05" db="EMBL/GenBank/DDBJ databases">
        <title>Another draft genome of Portunus trituberculatus and its Hox gene families provides insights of decapod evolution.</title>
        <authorList>
            <person name="Jeong J.-H."/>
            <person name="Song I."/>
            <person name="Kim S."/>
            <person name="Choi T."/>
            <person name="Kim D."/>
            <person name="Ryu S."/>
            <person name="Kim W."/>
        </authorList>
    </citation>
    <scope>NUCLEOTIDE SEQUENCE [LARGE SCALE GENOMIC DNA]</scope>
    <source>
        <tissue evidence="4">Muscle</tissue>
    </source>
</reference>
<feature type="region of interest" description="Disordered" evidence="2">
    <location>
        <begin position="634"/>
        <end position="653"/>
    </location>
</feature>
<dbReference type="SMART" id="SM00356">
    <property type="entry name" value="ZnF_C3H1"/>
    <property type="match status" value="2"/>
</dbReference>
<dbReference type="EMBL" id="VSRR010003214">
    <property type="protein sequence ID" value="MPC35174.1"/>
    <property type="molecule type" value="Genomic_DNA"/>
</dbReference>
<dbReference type="PANTHER" id="PTHR17611">
    <property type="entry name" value="DNA SEGMENT, CHR 5, ERATO DOI 579, EXPRESSED"/>
    <property type="match status" value="1"/>
</dbReference>
<dbReference type="PROSITE" id="PS50103">
    <property type="entry name" value="ZF_C3H1"/>
    <property type="match status" value="2"/>
</dbReference>
<dbReference type="Proteomes" id="UP000324222">
    <property type="component" value="Unassembled WGS sequence"/>
</dbReference>
<dbReference type="InterPro" id="IPR000571">
    <property type="entry name" value="Znf_CCCH"/>
</dbReference>
<keyword evidence="5" id="KW-1185">Reference proteome</keyword>
<feature type="compositionally biased region" description="Low complexity" evidence="2">
    <location>
        <begin position="193"/>
        <end position="215"/>
    </location>
</feature>
<comment type="caution">
    <text evidence="4">The sequence shown here is derived from an EMBL/GenBank/DDBJ whole genome shotgun (WGS) entry which is preliminary data.</text>
</comment>
<feature type="compositionally biased region" description="Basic and acidic residues" evidence="2">
    <location>
        <begin position="367"/>
        <end position="405"/>
    </location>
</feature>
<dbReference type="Pfam" id="PF14608">
    <property type="entry name" value="zf-CCCH_2"/>
    <property type="match status" value="1"/>
</dbReference>
<proteinExistence type="predicted"/>
<feature type="zinc finger region" description="C3H1-type" evidence="1">
    <location>
        <begin position="1380"/>
        <end position="1406"/>
    </location>
</feature>
<feature type="region of interest" description="Disordered" evidence="2">
    <location>
        <begin position="428"/>
        <end position="462"/>
    </location>
</feature>
<feature type="compositionally biased region" description="Basic and acidic residues" evidence="2">
    <location>
        <begin position="634"/>
        <end position="647"/>
    </location>
</feature>
<evidence type="ECO:0000313" key="5">
    <source>
        <dbReference type="Proteomes" id="UP000324222"/>
    </source>
</evidence>
<dbReference type="Gene3D" id="4.10.1000.10">
    <property type="entry name" value="Zinc finger, CCCH-type"/>
    <property type="match status" value="1"/>
</dbReference>
<protein>
    <recommendedName>
        <fullName evidence="3">C3H1-type domain-containing protein</fullName>
    </recommendedName>
</protein>
<keyword evidence="1" id="KW-0863">Zinc-finger</keyword>
<name>A0A5B7ES38_PORTR</name>
<feature type="zinc finger region" description="C3H1-type" evidence="1">
    <location>
        <begin position="1409"/>
        <end position="1431"/>
    </location>
</feature>